<feature type="compositionally biased region" description="Polar residues" evidence="1">
    <location>
        <begin position="21"/>
        <end position="43"/>
    </location>
</feature>
<evidence type="ECO:0000313" key="3">
    <source>
        <dbReference type="Proteomes" id="UP000593565"/>
    </source>
</evidence>
<dbReference type="AlphaFoldDB" id="A0A7J6A820"/>
<comment type="caution">
    <text evidence="2">The sequence shown here is derived from an EMBL/GenBank/DDBJ whole genome shotgun (WGS) entry which is preliminary data.</text>
</comment>
<evidence type="ECO:0000256" key="1">
    <source>
        <dbReference type="SAM" id="MobiDB-lite"/>
    </source>
</evidence>
<feature type="compositionally biased region" description="Polar residues" evidence="1">
    <location>
        <begin position="210"/>
        <end position="220"/>
    </location>
</feature>
<name>A0A7J6A820_AMEME</name>
<feature type="region of interest" description="Disordered" evidence="1">
    <location>
        <begin position="202"/>
        <end position="223"/>
    </location>
</feature>
<keyword evidence="3" id="KW-1185">Reference proteome</keyword>
<feature type="compositionally biased region" description="Polar residues" evidence="1">
    <location>
        <begin position="73"/>
        <end position="103"/>
    </location>
</feature>
<organism evidence="2 3">
    <name type="scientific">Ameiurus melas</name>
    <name type="common">Black bullhead</name>
    <name type="synonym">Silurus melas</name>
    <dbReference type="NCBI Taxonomy" id="219545"/>
    <lineage>
        <taxon>Eukaryota</taxon>
        <taxon>Metazoa</taxon>
        <taxon>Chordata</taxon>
        <taxon>Craniata</taxon>
        <taxon>Vertebrata</taxon>
        <taxon>Euteleostomi</taxon>
        <taxon>Actinopterygii</taxon>
        <taxon>Neopterygii</taxon>
        <taxon>Teleostei</taxon>
        <taxon>Ostariophysi</taxon>
        <taxon>Siluriformes</taxon>
        <taxon>Ictaluridae</taxon>
        <taxon>Ameiurus</taxon>
    </lineage>
</organism>
<feature type="region of interest" description="Disordered" evidence="1">
    <location>
        <begin position="1"/>
        <end position="111"/>
    </location>
</feature>
<dbReference type="EMBL" id="JAAGNN010000016">
    <property type="protein sequence ID" value="KAF4078994.1"/>
    <property type="molecule type" value="Genomic_DNA"/>
</dbReference>
<gene>
    <name evidence="2" type="ORF">AMELA_G00188040</name>
</gene>
<proteinExistence type="predicted"/>
<dbReference type="Proteomes" id="UP000593565">
    <property type="component" value="Unassembled WGS sequence"/>
</dbReference>
<sequence length="290" mass="32076">MSAGIKPVSQDHSGSGIPLPRTTSTFSKQNTKCSSRSFLSSPAQYHPGGRMASFPSSPSSTANSKELLKEASSRIQLQLQRSTPLKTSFNHMTGSRSAYSSPQVPKRDMVRSKDTLDLRRVPVSQDRFEDLTRNGNKNWKSNQVQVKSLDNADAPSSSCMMMQGVQTGKARLRPANGNLIWGSSAANRPGFNKQRIKFKNGSTEKDMNSCKHTPQKTVGSESPRMAAVAPFRFKLQVHEDTDEDSDCSSDSMEVCCEDLGKPFRNNPEFMTRILHLLCDLLLKAFDFECG</sequence>
<reference evidence="2 3" key="1">
    <citation type="submission" date="2020-02" db="EMBL/GenBank/DDBJ databases">
        <title>A chromosome-scale genome assembly of the black bullhead catfish (Ameiurus melas).</title>
        <authorList>
            <person name="Wen M."/>
            <person name="Zham M."/>
            <person name="Cabau C."/>
            <person name="Klopp C."/>
            <person name="Donnadieu C."/>
            <person name="Roques C."/>
            <person name="Bouchez O."/>
            <person name="Lampietro C."/>
            <person name="Jouanno E."/>
            <person name="Herpin A."/>
            <person name="Louis A."/>
            <person name="Berthelot C."/>
            <person name="Parey E."/>
            <person name="Roest-Crollius H."/>
            <person name="Braasch I."/>
            <person name="Postlethwait J."/>
            <person name="Robinson-Rechavi M."/>
            <person name="Echchiki A."/>
            <person name="Begum T."/>
            <person name="Montfort J."/>
            <person name="Schartl M."/>
            <person name="Bobe J."/>
            <person name="Guiguen Y."/>
        </authorList>
    </citation>
    <scope>NUCLEOTIDE SEQUENCE [LARGE SCALE GENOMIC DNA]</scope>
    <source>
        <strain evidence="2">M_S1</strain>
        <tissue evidence="2">Blood</tissue>
    </source>
</reference>
<evidence type="ECO:0000313" key="2">
    <source>
        <dbReference type="EMBL" id="KAF4078994.1"/>
    </source>
</evidence>
<accession>A0A7J6A820</accession>
<protein>
    <submittedName>
        <fullName evidence="2">Uncharacterized protein</fullName>
    </submittedName>
</protein>